<evidence type="ECO:0000313" key="2">
    <source>
        <dbReference type="EMBL" id="KAK8975496.1"/>
    </source>
</evidence>
<evidence type="ECO:0000313" key="3">
    <source>
        <dbReference type="Proteomes" id="UP001396334"/>
    </source>
</evidence>
<evidence type="ECO:0000256" key="1">
    <source>
        <dbReference type="SAM" id="MobiDB-lite"/>
    </source>
</evidence>
<sequence length="152" mass="16879">MEERRNQRFIRRLSRSPTSSPVVAFPQLGTPSSPKVPQNEITATTSARCNCPSLEALSGELRPPVGAPERRRPPWLSMDRCMSFRVLIWGESLMGYKLLGQNGVRLSCWEMNGGCRRNENGGFGQWQCCGVFDDEGGVKVGGSLMKGIMETR</sequence>
<comment type="caution">
    <text evidence="2">The sequence shown here is derived from an EMBL/GenBank/DDBJ whole genome shotgun (WGS) entry which is preliminary data.</text>
</comment>
<protein>
    <submittedName>
        <fullName evidence="2">Uncharacterized protein</fullName>
    </submittedName>
</protein>
<name>A0ABR2NHF2_9ROSI</name>
<proteinExistence type="predicted"/>
<feature type="region of interest" description="Disordered" evidence="1">
    <location>
        <begin position="1"/>
        <end position="38"/>
    </location>
</feature>
<organism evidence="2 3">
    <name type="scientific">Hibiscus sabdariffa</name>
    <name type="common">roselle</name>
    <dbReference type="NCBI Taxonomy" id="183260"/>
    <lineage>
        <taxon>Eukaryota</taxon>
        <taxon>Viridiplantae</taxon>
        <taxon>Streptophyta</taxon>
        <taxon>Embryophyta</taxon>
        <taxon>Tracheophyta</taxon>
        <taxon>Spermatophyta</taxon>
        <taxon>Magnoliopsida</taxon>
        <taxon>eudicotyledons</taxon>
        <taxon>Gunneridae</taxon>
        <taxon>Pentapetalae</taxon>
        <taxon>rosids</taxon>
        <taxon>malvids</taxon>
        <taxon>Malvales</taxon>
        <taxon>Malvaceae</taxon>
        <taxon>Malvoideae</taxon>
        <taxon>Hibiscus</taxon>
    </lineage>
</organism>
<keyword evidence="3" id="KW-1185">Reference proteome</keyword>
<accession>A0ABR2NHF2</accession>
<gene>
    <name evidence="2" type="ORF">V6N11_069926</name>
</gene>
<dbReference type="EMBL" id="JBBPBN010000145">
    <property type="protein sequence ID" value="KAK8975496.1"/>
    <property type="molecule type" value="Genomic_DNA"/>
</dbReference>
<dbReference type="Proteomes" id="UP001396334">
    <property type="component" value="Unassembled WGS sequence"/>
</dbReference>
<feature type="compositionally biased region" description="Polar residues" evidence="1">
    <location>
        <begin position="29"/>
        <end position="38"/>
    </location>
</feature>
<reference evidence="2 3" key="1">
    <citation type="journal article" date="2024" name="G3 (Bethesda)">
        <title>Genome assembly of Hibiscus sabdariffa L. provides insights into metabolisms of medicinal natural products.</title>
        <authorList>
            <person name="Kim T."/>
        </authorList>
    </citation>
    <scope>NUCLEOTIDE SEQUENCE [LARGE SCALE GENOMIC DNA]</scope>
    <source>
        <strain evidence="2">TK-2024</strain>
        <tissue evidence="2">Old leaves</tissue>
    </source>
</reference>